<dbReference type="AlphaFoldDB" id="A0A8J3TH51"/>
<dbReference type="PANTHER" id="PTHR39338:SF6">
    <property type="entry name" value="BLL5662 PROTEIN"/>
    <property type="match status" value="1"/>
</dbReference>
<dbReference type="SUPFAM" id="SSF53300">
    <property type="entry name" value="vWA-like"/>
    <property type="match status" value="1"/>
</dbReference>
<dbReference type="Proteomes" id="UP000650628">
    <property type="component" value="Unassembled WGS sequence"/>
</dbReference>
<name>A0A8J3TH51_9ACTN</name>
<sequence length="400" mass="43182">MPADRPAVLLPGVDRAALAVALAARLRQRGVPVGFTATEDFVRALAVSPLDSVSRLYWTARITFVRRHTEVEAFDAVFAAVFGGVVTALDPNARRRRAPEPHGDDAFAPLPAPSAETEGGGGLPWVTLPPVVAEAETSGAAQAVPERLPSDVAGLADVPFEQLDDRAMEVLGEWLRAAVAAWPTRRTRRLAAGPRGRRISVRATAERSRRTGWEPFHLVRERPVDKPRRVVMLCDVSQSMQAQAAGYLHMMRALALVAGAEVFAFATSLTRLTPVLTHRSAAVAVEQATEKVADRFGGTRIAANVHALLASHHGGKLRGAIVIIGSDGWDSDEPESLAAGMARLRRRAHRVIWMNPRASAPGFEPSVAGMAAALPYCDRLLPADTFRSLRQVIDEVSRIR</sequence>
<dbReference type="InterPro" id="IPR036465">
    <property type="entry name" value="vWFA_dom_sf"/>
</dbReference>
<accession>A0A8J3TH51</accession>
<dbReference type="Pfam" id="PF05762">
    <property type="entry name" value="VWA_CoxE"/>
    <property type="match status" value="1"/>
</dbReference>
<dbReference type="CDD" id="cd00198">
    <property type="entry name" value="vWFA"/>
    <property type="match status" value="1"/>
</dbReference>
<dbReference type="RefSeq" id="WP_203951120.1">
    <property type="nucleotide sequence ID" value="NZ_BOOO01000002.1"/>
</dbReference>
<gene>
    <name evidence="2" type="ORF">Pmi06nite_04670</name>
</gene>
<protein>
    <recommendedName>
        <fullName evidence="4">VWA domain-containing protein</fullName>
    </recommendedName>
</protein>
<comment type="caution">
    <text evidence="2">The sequence shown here is derived from an EMBL/GenBank/DDBJ whole genome shotgun (WGS) entry which is preliminary data.</text>
</comment>
<dbReference type="PIRSF" id="PIRSF010256">
    <property type="entry name" value="CoxE_vWa"/>
    <property type="match status" value="1"/>
</dbReference>
<evidence type="ECO:0008006" key="4">
    <source>
        <dbReference type="Google" id="ProtNLM"/>
    </source>
</evidence>
<evidence type="ECO:0000313" key="3">
    <source>
        <dbReference type="Proteomes" id="UP000650628"/>
    </source>
</evidence>
<evidence type="ECO:0000313" key="2">
    <source>
        <dbReference type="EMBL" id="GII27025.1"/>
    </source>
</evidence>
<dbReference type="PANTHER" id="PTHR39338">
    <property type="entry name" value="BLL5662 PROTEIN-RELATED"/>
    <property type="match status" value="1"/>
</dbReference>
<dbReference type="InterPro" id="IPR011195">
    <property type="entry name" value="UCP010256"/>
</dbReference>
<dbReference type="InterPro" id="IPR008912">
    <property type="entry name" value="Uncharacterised_CoxE"/>
</dbReference>
<reference evidence="2 3" key="1">
    <citation type="submission" date="2021-01" db="EMBL/GenBank/DDBJ databases">
        <title>Whole genome shotgun sequence of Planotetraspora mira NBRC 15435.</title>
        <authorList>
            <person name="Komaki H."/>
            <person name="Tamura T."/>
        </authorList>
    </citation>
    <scope>NUCLEOTIDE SEQUENCE [LARGE SCALE GENOMIC DNA]</scope>
    <source>
        <strain evidence="2 3">NBRC 15435</strain>
    </source>
</reference>
<feature type="region of interest" description="Disordered" evidence="1">
    <location>
        <begin position="95"/>
        <end position="126"/>
    </location>
</feature>
<keyword evidence="3" id="KW-1185">Reference proteome</keyword>
<evidence type="ECO:0000256" key="1">
    <source>
        <dbReference type="SAM" id="MobiDB-lite"/>
    </source>
</evidence>
<dbReference type="EMBL" id="BOOO01000002">
    <property type="protein sequence ID" value="GII27025.1"/>
    <property type="molecule type" value="Genomic_DNA"/>
</dbReference>
<proteinExistence type="predicted"/>
<organism evidence="2 3">
    <name type="scientific">Planotetraspora mira</name>
    <dbReference type="NCBI Taxonomy" id="58121"/>
    <lineage>
        <taxon>Bacteria</taxon>
        <taxon>Bacillati</taxon>
        <taxon>Actinomycetota</taxon>
        <taxon>Actinomycetes</taxon>
        <taxon>Streptosporangiales</taxon>
        <taxon>Streptosporangiaceae</taxon>
        <taxon>Planotetraspora</taxon>
    </lineage>
</organism>